<protein>
    <submittedName>
        <fullName evidence="1">Uncharacterized protein</fullName>
    </submittedName>
</protein>
<accession>A0ABD2JA22</accession>
<reference evidence="1 2" key="1">
    <citation type="submission" date="2024-10" db="EMBL/GenBank/DDBJ databases">
        <authorList>
            <person name="Kim D."/>
        </authorList>
    </citation>
    <scope>NUCLEOTIDE SEQUENCE [LARGE SCALE GENOMIC DNA]</scope>
    <source>
        <strain evidence="1">BH-2024</strain>
    </source>
</reference>
<evidence type="ECO:0000313" key="2">
    <source>
        <dbReference type="Proteomes" id="UP001620626"/>
    </source>
</evidence>
<dbReference type="AlphaFoldDB" id="A0ABD2JA22"/>
<sequence>MYEEVILVHSDEAIAMAKRLAREEGLLSGCASRCAKAGDGRQINCHRFAQLGRALSINSNSADPNTKQLLQIRVALFQQVQQQQAVILELDQRFQHFKQEKVMEEAIQDTEQRTAVLWCKTCPNRLGTNHRNESLPTGLNYPIYSTSLASNARFLMPTRRQTLANSLVVVPTRRQTLANSLVVVPTRRQTLTNSLIVVPTRRQTLTNSLVVVPTRRQTLTNSLPTFNSLSLPA</sequence>
<proteinExistence type="predicted"/>
<dbReference type="InterPro" id="IPR036052">
    <property type="entry name" value="TrpB-like_PALP_sf"/>
</dbReference>
<name>A0ABD2JA22_9BILA</name>
<evidence type="ECO:0000313" key="1">
    <source>
        <dbReference type="EMBL" id="KAL3087460.1"/>
    </source>
</evidence>
<dbReference type="Proteomes" id="UP001620626">
    <property type="component" value="Unassembled WGS sequence"/>
</dbReference>
<dbReference type="EMBL" id="JBICBT010001021">
    <property type="protein sequence ID" value="KAL3087460.1"/>
    <property type="molecule type" value="Genomic_DNA"/>
</dbReference>
<organism evidence="1 2">
    <name type="scientific">Heterodera trifolii</name>
    <dbReference type="NCBI Taxonomy" id="157864"/>
    <lineage>
        <taxon>Eukaryota</taxon>
        <taxon>Metazoa</taxon>
        <taxon>Ecdysozoa</taxon>
        <taxon>Nematoda</taxon>
        <taxon>Chromadorea</taxon>
        <taxon>Rhabditida</taxon>
        <taxon>Tylenchina</taxon>
        <taxon>Tylenchomorpha</taxon>
        <taxon>Tylenchoidea</taxon>
        <taxon>Heteroderidae</taxon>
        <taxon>Heteroderinae</taxon>
        <taxon>Heterodera</taxon>
    </lineage>
</organism>
<dbReference type="Gene3D" id="3.40.50.1100">
    <property type="match status" value="1"/>
</dbReference>
<comment type="caution">
    <text evidence="1">The sequence shown here is derived from an EMBL/GenBank/DDBJ whole genome shotgun (WGS) entry which is preliminary data.</text>
</comment>
<keyword evidence="2" id="KW-1185">Reference proteome</keyword>
<gene>
    <name evidence="1" type="ORF">niasHT_023708</name>
</gene>